<keyword evidence="3" id="KW-1185">Reference proteome</keyword>
<proteinExistence type="predicted"/>
<reference evidence="2 3" key="1">
    <citation type="journal article" date="2019" name="Commun. Biol.">
        <title>The bagworm genome reveals a unique fibroin gene that provides high tensile strength.</title>
        <authorList>
            <person name="Kono N."/>
            <person name="Nakamura H."/>
            <person name="Ohtoshi R."/>
            <person name="Tomita M."/>
            <person name="Numata K."/>
            <person name="Arakawa K."/>
        </authorList>
    </citation>
    <scope>NUCLEOTIDE SEQUENCE [LARGE SCALE GENOMIC DNA]</scope>
</reference>
<dbReference type="Proteomes" id="UP000299102">
    <property type="component" value="Unassembled WGS sequence"/>
</dbReference>
<dbReference type="EMBL" id="BGZK01000696">
    <property type="protein sequence ID" value="GBP56596.1"/>
    <property type="molecule type" value="Genomic_DNA"/>
</dbReference>
<name>A0A4C1WYG3_EUMVA</name>
<feature type="region of interest" description="Disordered" evidence="1">
    <location>
        <begin position="1"/>
        <end position="29"/>
    </location>
</feature>
<feature type="compositionally biased region" description="Low complexity" evidence="1">
    <location>
        <begin position="1"/>
        <end position="11"/>
    </location>
</feature>
<comment type="caution">
    <text evidence="2">The sequence shown here is derived from an EMBL/GenBank/DDBJ whole genome shotgun (WGS) entry which is preliminary data.</text>
</comment>
<dbReference type="AlphaFoldDB" id="A0A4C1WYG3"/>
<organism evidence="2 3">
    <name type="scientific">Eumeta variegata</name>
    <name type="common">Bagworm moth</name>
    <name type="synonym">Eumeta japonica</name>
    <dbReference type="NCBI Taxonomy" id="151549"/>
    <lineage>
        <taxon>Eukaryota</taxon>
        <taxon>Metazoa</taxon>
        <taxon>Ecdysozoa</taxon>
        <taxon>Arthropoda</taxon>
        <taxon>Hexapoda</taxon>
        <taxon>Insecta</taxon>
        <taxon>Pterygota</taxon>
        <taxon>Neoptera</taxon>
        <taxon>Endopterygota</taxon>
        <taxon>Lepidoptera</taxon>
        <taxon>Glossata</taxon>
        <taxon>Ditrysia</taxon>
        <taxon>Tineoidea</taxon>
        <taxon>Psychidae</taxon>
        <taxon>Oiketicinae</taxon>
        <taxon>Eumeta</taxon>
    </lineage>
</organism>
<evidence type="ECO:0000256" key="1">
    <source>
        <dbReference type="SAM" id="MobiDB-lite"/>
    </source>
</evidence>
<protein>
    <submittedName>
        <fullName evidence="2">Uncharacterized protein</fullName>
    </submittedName>
</protein>
<evidence type="ECO:0000313" key="3">
    <source>
        <dbReference type="Proteomes" id="UP000299102"/>
    </source>
</evidence>
<sequence length="107" mass="11679">MVSRRAAPPSRLARKHRLSPAAPASAKRVTGVHGHSQLWGCSHQCISGLFGRNTISHTEMAGLMYGRQVESRPPELSLTRRNVKAEAATSRITHCDNATERAVDLPL</sequence>
<evidence type="ECO:0000313" key="2">
    <source>
        <dbReference type="EMBL" id="GBP56596.1"/>
    </source>
</evidence>
<gene>
    <name evidence="2" type="ORF">EVAR_80359_1</name>
</gene>
<accession>A0A4C1WYG3</accession>